<keyword evidence="6" id="KW-0233">DNA recombination</keyword>
<evidence type="ECO:0000256" key="1">
    <source>
        <dbReference type="ARBA" id="ARBA00008761"/>
    </source>
</evidence>
<dbReference type="AlphaFoldDB" id="K9Z1A0"/>
<dbReference type="STRING" id="755178.Cyan10605_0849"/>
<dbReference type="KEGG" id="can:Cyan10605_0849"/>
<feature type="coiled-coil region" evidence="7">
    <location>
        <begin position="222"/>
        <end position="266"/>
    </location>
</feature>
<dbReference type="Pfam" id="PF07282">
    <property type="entry name" value="Cas12f1-like_TNB"/>
    <property type="match status" value="1"/>
</dbReference>
<gene>
    <name evidence="11" type="ordered locus">Cyan10605_0849</name>
</gene>
<dbReference type="GO" id="GO:0046872">
    <property type="term" value="F:metal ion binding"/>
    <property type="evidence" value="ECO:0007669"/>
    <property type="project" value="UniProtKB-KW"/>
</dbReference>
<evidence type="ECO:0000313" key="11">
    <source>
        <dbReference type="EMBL" id="AFZ52981.1"/>
    </source>
</evidence>
<evidence type="ECO:0000256" key="4">
    <source>
        <dbReference type="ARBA" id="ARBA00022833"/>
    </source>
</evidence>
<dbReference type="RefSeq" id="WP_015218712.1">
    <property type="nucleotide sequence ID" value="NC_019776.1"/>
</dbReference>
<proteinExistence type="inferred from homology"/>
<keyword evidence="3" id="KW-0479">Metal-binding</keyword>
<dbReference type="NCBIfam" id="NF040570">
    <property type="entry name" value="guided_TnpB"/>
    <property type="match status" value="1"/>
</dbReference>
<evidence type="ECO:0000259" key="10">
    <source>
        <dbReference type="Pfam" id="PF12323"/>
    </source>
</evidence>
<dbReference type="InterPro" id="IPR001959">
    <property type="entry name" value="Transposase"/>
</dbReference>
<evidence type="ECO:0000313" key="12">
    <source>
        <dbReference type="Proteomes" id="UP000010480"/>
    </source>
</evidence>
<evidence type="ECO:0000259" key="8">
    <source>
        <dbReference type="Pfam" id="PF01385"/>
    </source>
</evidence>
<evidence type="ECO:0000256" key="7">
    <source>
        <dbReference type="SAM" id="Coils"/>
    </source>
</evidence>
<evidence type="ECO:0000256" key="3">
    <source>
        <dbReference type="ARBA" id="ARBA00022723"/>
    </source>
</evidence>
<sequence length="428" mass="50061">MLTLNYTYRIYPDGKQSAQLGNWLETCRCTYNYALQELKDWIKSRKTPVDRCSLESEYIMPANYPFPSYHQQQNNLPKAKKIFPRLKEVPSQVLQTTIRRLHDGWDFFQKRGYGFPRFKKYGQMKSLLFPQFKTNPITGWQIKLPKLGDVVINLHRPIPEGFVVKQVRVIKKAKGWYAVIVLQSDISIPDQVPHGHCIGVDVGLLSYMSTSDGFVEPRPKFLKELYRRLKVLQHRLSKKQKRSKNYEKLRKQIEALHNHIAFKRKDYQFKLCHKLCDMADSIFLEDCDFRIMAKGMLSKHTLDASFGQFRSILKYVGKRRGVFVDEVDHRGTSQTCPNCRTEVRKELSERWHSCSECNYKCDRDIASAQEICNRGIEKYSTQGLWGKEIGYQVGLSGAMCLDKWRSDGSLRRRKTQGKVHQERIANSQ</sequence>
<dbReference type="Pfam" id="PF01385">
    <property type="entry name" value="OrfB_IS605"/>
    <property type="match status" value="1"/>
</dbReference>
<feature type="domain" description="Cas12f1-like TNB" evidence="9">
    <location>
        <begin position="306"/>
        <end position="371"/>
    </location>
</feature>
<dbReference type="PATRIC" id="fig|755178.3.peg.892"/>
<dbReference type="Proteomes" id="UP000010480">
    <property type="component" value="Chromosome"/>
</dbReference>
<keyword evidence="4" id="KW-0862">Zinc</keyword>
<evidence type="ECO:0000259" key="9">
    <source>
        <dbReference type="Pfam" id="PF07282"/>
    </source>
</evidence>
<feature type="domain" description="Transposase putative helix-turn-helix" evidence="10">
    <location>
        <begin position="1"/>
        <end position="46"/>
    </location>
</feature>
<keyword evidence="7" id="KW-0175">Coiled coil</keyword>
<evidence type="ECO:0000256" key="5">
    <source>
        <dbReference type="ARBA" id="ARBA00023125"/>
    </source>
</evidence>
<protein>
    <submittedName>
        <fullName evidence="11">Transposase IS891/IS1136/IS1341 family</fullName>
    </submittedName>
</protein>
<dbReference type="HOGENOM" id="CLU_032903_0_1_3"/>
<dbReference type="Pfam" id="PF12323">
    <property type="entry name" value="HTH_OrfB_IS605"/>
    <property type="match status" value="1"/>
</dbReference>
<dbReference type="InterPro" id="IPR010095">
    <property type="entry name" value="Cas12f1-like_TNB"/>
</dbReference>
<organism evidence="11 12">
    <name type="scientific">Cyanobacterium aponinum (strain PCC 10605)</name>
    <dbReference type="NCBI Taxonomy" id="755178"/>
    <lineage>
        <taxon>Bacteria</taxon>
        <taxon>Bacillati</taxon>
        <taxon>Cyanobacteriota</taxon>
        <taxon>Cyanophyceae</taxon>
        <taxon>Oscillatoriophycideae</taxon>
        <taxon>Chroococcales</taxon>
        <taxon>Geminocystaceae</taxon>
        <taxon>Cyanobacterium</taxon>
    </lineage>
</organism>
<keyword evidence="5" id="KW-0238">DNA-binding</keyword>
<evidence type="ECO:0000256" key="6">
    <source>
        <dbReference type="ARBA" id="ARBA00023172"/>
    </source>
</evidence>
<dbReference type="eggNOG" id="COG0675">
    <property type="taxonomic scope" value="Bacteria"/>
</dbReference>
<dbReference type="GO" id="GO:0006310">
    <property type="term" value="P:DNA recombination"/>
    <property type="evidence" value="ECO:0007669"/>
    <property type="project" value="UniProtKB-KW"/>
</dbReference>
<dbReference type="GO" id="GO:0003677">
    <property type="term" value="F:DNA binding"/>
    <property type="evidence" value="ECO:0007669"/>
    <property type="project" value="UniProtKB-KW"/>
</dbReference>
<comment type="similarity">
    <text evidence="1">In the C-terminal section; belongs to the transposase 35 family.</text>
</comment>
<keyword evidence="2" id="KW-0815">Transposition</keyword>
<accession>K9Z1A0</accession>
<dbReference type="InterPro" id="IPR021027">
    <property type="entry name" value="Transposase_put_HTH"/>
</dbReference>
<reference evidence="12" key="1">
    <citation type="journal article" date="2013" name="Proc. Natl. Acad. Sci. U.S.A.">
        <title>Improving the coverage of the cyanobacterial phylum using diversity-driven genome sequencing.</title>
        <authorList>
            <person name="Shih P.M."/>
            <person name="Wu D."/>
            <person name="Latifi A."/>
            <person name="Axen S.D."/>
            <person name="Fewer D.P."/>
            <person name="Talla E."/>
            <person name="Calteau A."/>
            <person name="Cai F."/>
            <person name="Tandeau de Marsac N."/>
            <person name="Rippka R."/>
            <person name="Herdman M."/>
            <person name="Sivonen K."/>
            <person name="Coursin T."/>
            <person name="Laurent T."/>
            <person name="Goodwin L."/>
            <person name="Nolan M."/>
            <person name="Davenport K.W."/>
            <person name="Han C.S."/>
            <person name="Rubin E.M."/>
            <person name="Eisen J.A."/>
            <person name="Woyke T."/>
            <person name="Gugger M."/>
            <person name="Kerfeld C.A."/>
        </authorList>
    </citation>
    <scope>NUCLEOTIDE SEQUENCE [LARGE SCALE GENOMIC DNA]</scope>
    <source>
        <strain evidence="12">PCC 10605</strain>
    </source>
</reference>
<dbReference type="OrthoDB" id="466512at2"/>
<evidence type="ECO:0000256" key="2">
    <source>
        <dbReference type="ARBA" id="ARBA00022578"/>
    </source>
</evidence>
<name>K9Z1A0_CYAAP</name>
<keyword evidence="12" id="KW-1185">Reference proteome</keyword>
<dbReference type="EMBL" id="CP003947">
    <property type="protein sequence ID" value="AFZ52981.1"/>
    <property type="molecule type" value="Genomic_DNA"/>
</dbReference>
<dbReference type="GO" id="GO:0032196">
    <property type="term" value="P:transposition"/>
    <property type="evidence" value="ECO:0007669"/>
    <property type="project" value="UniProtKB-KW"/>
</dbReference>
<feature type="domain" description="Probable transposase IS891/IS1136/IS1341" evidence="8">
    <location>
        <begin position="189"/>
        <end position="293"/>
    </location>
</feature>